<gene>
    <name evidence="2" type="ORF">OJ253_3494</name>
</gene>
<reference evidence="2" key="1">
    <citation type="submission" date="2022-10" db="EMBL/GenBank/DDBJ databases">
        <title>Adaptive evolution leads to modifications in subtelomeric GC content in a zoonotic Cryptosporidium species.</title>
        <authorList>
            <person name="Li J."/>
            <person name="Feng Y."/>
            <person name="Xiao L."/>
        </authorList>
    </citation>
    <scope>NUCLEOTIDE SEQUENCE</scope>
    <source>
        <strain evidence="2">33844</strain>
    </source>
</reference>
<dbReference type="AlphaFoldDB" id="A0A9D5DIL6"/>
<protein>
    <submittedName>
        <fullName evidence="2">Uncharacterized protein</fullName>
    </submittedName>
</protein>
<name>A0A9D5DIL6_9CRYT</name>
<proteinExistence type="predicted"/>
<dbReference type="OrthoDB" id="340835at2759"/>
<evidence type="ECO:0000313" key="2">
    <source>
        <dbReference type="EMBL" id="KAJ1604758.1"/>
    </source>
</evidence>
<accession>A0A9D5DIL6</accession>
<organism evidence="2">
    <name type="scientific">Cryptosporidium canis</name>
    <dbReference type="NCBI Taxonomy" id="195482"/>
    <lineage>
        <taxon>Eukaryota</taxon>
        <taxon>Sar</taxon>
        <taxon>Alveolata</taxon>
        <taxon>Apicomplexa</taxon>
        <taxon>Conoidasida</taxon>
        <taxon>Coccidia</taxon>
        <taxon>Eucoccidiorida</taxon>
        <taxon>Eimeriorina</taxon>
        <taxon>Cryptosporidiidae</taxon>
        <taxon>Cryptosporidium</taxon>
    </lineage>
</organism>
<dbReference type="EMBL" id="JAPCXC010000121">
    <property type="protein sequence ID" value="KAJ1604758.1"/>
    <property type="molecule type" value="Genomic_DNA"/>
</dbReference>
<feature type="region of interest" description="Disordered" evidence="1">
    <location>
        <begin position="1"/>
        <end position="22"/>
    </location>
</feature>
<comment type="caution">
    <text evidence="2">The sequence shown here is derived from an EMBL/GenBank/DDBJ whole genome shotgun (WGS) entry which is preliminary data.</text>
</comment>
<evidence type="ECO:0000256" key="1">
    <source>
        <dbReference type="SAM" id="MobiDB-lite"/>
    </source>
</evidence>
<dbReference type="Proteomes" id="UP001067231">
    <property type="component" value="Unassembled WGS sequence"/>
</dbReference>
<sequence>MKESAARRGLNPGREFLDITGEQDSKGVEGLVMLEPKNAGGAEAVECIGESYDSSKLPPWKRNPIALDCDVLKRAKDFLSACDAVVEGQQSEHHSGEKQVVMNVHMGVFDVNGRLPEGGSLSSKGVIDVPDLDSEDIKQDEVCQIELDESDDLDDDILGPSFTYDPSSKQSLDEQWAIYNMLKGGKAARKGSINKDLVQVISSTDNNH</sequence>